<evidence type="ECO:0000313" key="2">
    <source>
        <dbReference type="EMBL" id="KAF2249268.1"/>
    </source>
</evidence>
<name>A0A6A6IGV9_9PLEO</name>
<dbReference type="PANTHER" id="PTHR46224">
    <property type="entry name" value="ANKYRIN REPEAT FAMILY PROTEIN"/>
    <property type="match status" value="1"/>
</dbReference>
<evidence type="ECO:0000313" key="3">
    <source>
        <dbReference type="Proteomes" id="UP000800094"/>
    </source>
</evidence>
<accession>A0A6A6IGV9</accession>
<dbReference type="OrthoDB" id="366390at2759"/>
<dbReference type="GeneID" id="54588899"/>
<dbReference type="AlphaFoldDB" id="A0A6A6IGV9"/>
<feature type="repeat" description="ANK" evidence="1">
    <location>
        <begin position="338"/>
        <end position="367"/>
    </location>
</feature>
<dbReference type="InterPro" id="IPR036770">
    <property type="entry name" value="Ankyrin_rpt-contain_sf"/>
</dbReference>
<dbReference type="PANTHER" id="PTHR46224:SF64">
    <property type="entry name" value="IQ MOTIF AND ANKYRIN REPEAT DOMAIN-CONTAINING PROTEIN 1"/>
    <property type="match status" value="1"/>
</dbReference>
<dbReference type="EMBL" id="ML987195">
    <property type="protein sequence ID" value="KAF2249268.1"/>
    <property type="molecule type" value="Genomic_DNA"/>
</dbReference>
<dbReference type="InterPro" id="IPR002110">
    <property type="entry name" value="Ankyrin_rpt"/>
</dbReference>
<reference evidence="2" key="1">
    <citation type="journal article" date="2020" name="Stud. Mycol.">
        <title>101 Dothideomycetes genomes: a test case for predicting lifestyles and emergence of pathogens.</title>
        <authorList>
            <person name="Haridas S."/>
            <person name="Albert R."/>
            <person name="Binder M."/>
            <person name="Bloem J."/>
            <person name="Labutti K."/>
            <person name="Salamov A."/>
            <person name="Andreopoulos B."/>
            <person name="Baker S."/>
            <person name="Barry K."/>
            <person name="Bills G."/>
            <person name="Bluhm B."/>
            <person name="Cannon C."/>
            <person name="Castanera R."/>
            <person name="Culley D."/>
            <person name="Daum C."/>
            <person name="Ezra D."/>
            <person name="Gonzalez J."/>
            <person name="Henrissat B."/>
            <person name="Kuo A."/>
            <person name="Liang C."/>
            <person name="Lipzen A."/>
            <person name="Lutzoni F."/>
            <person name="Magnuson J."/>
            <person name="Mondo S."/>
            <person name="Nolan M."/>
            <person name="Ohm R."/>
            <person name="Pangilinan J."/>
            <person name="Park H.-J."/>
            <person name="Ramirez L."/>
            <person name="Alfaro M."/>
            <person name="Sun H."/>
            <person name="Tritt A."/>
            <person name="Yoshinaga Y."/>
            <person name="Zwiers L.-H."/>
            <person name="Turgeon B."/>
            <person name="Goodwin S."/>
            <person name="Spatafora J."/>
            <person name="Crous P."/>
            <person name="Grigoriev I."/>
        </authorList>
    </citation>
    <scope>NUCLEOTIDE SEQUENCE</scope>
    <source>
        <strain evidence="2">CBS 122368</strain>
    </source>
</reference>
<gene>
    <name evidence="2" type="ORF">BU26DRAFT_605135</name>
</gene>
<organism evidence="2 3">
    <name type="scientific">Trematosphaeria pertusa</name>
    <dbReference type="NCBI Taxonomy" id="390896"/>
    <lineage>
        <taxon>Eukaryota</taxon>
        <taxon>Fungi</taxon>
        <taxon>Dikarya</taxon>
        <taxon>Ascomycota</taxon>
        <taxon>Pezizomycotina</taxon>
        <taxon>Dothideomycetes</taxon>
        <taxon>Pleosporomycetidae</taxon>
        <taxon>Pleosporales</taxon>
        <taxon>Massarineae</taxon>
        <taxon>Trematosphaeriaceae</taxon>
        <taxon>Trematosphaeria</taxon>
    </lineage>
</organism>
<evidence type="ECO:0000256" key="1">
    <source>
        <dbReference type="PROSITE-ProRule" id="PRU00023"/>
    </source>
</evidence>
<keyword evidence="3" id="KW-1185">Reference proteome</keyword>
<dbReference type="RefSeq" id="XP_033684272.1">
    <property type="nucleotide sequence ID" value="XM_033835569.1"/>
</dbReference>
<dbReference type="Proteomes" id="UP000800094">
    <property type="component" value="Unassembled WGS sequence"/>
</dbReference>
<sequence length="473" mass="52559">MNARNRPEKLTDLPPELLQRILSTYVKIAGVTAAWKTRTVCKAFSVCITYDILAKQPIHAFLKNFPNNGRKILKTNMASYLQYRVKKLNGAHDLLPRYIQRTLDRVEELTGKTTAAERDKNEEILCKLIARQCEDTFFFFTTSSASKSSKAKAVHLEDSGKEFVISASAAIGNIKALESLLTAKPGDLWKTSYAFGFPLVAAASAGQLEVVKAIIHTLDCYGSSRKNSSYEQERAIAEAITRSLDSRNAELVEILARAYSTYCPVIRAEPFQDWLVSAVNSKNPRIVLDILQLKHHGGVEIYAEALQAACTAGALDIVRLFFDHDLLNLDQDTTLLGSPLRIAVATGNISVVKELLQLGARADGPRHSMDYPWNAPIWFAARGGKWRIVQMLVNCGAETTPITSYLEWKRGLTYNVIKKVEASLQKTIEEPVKIARPTPENPWRLGRFGGADGTIPLASPNPDSYRSHRWVGL</sequence>
<dbReference type="SUPFAM" id="SSF48403">
    <property type="entry name" value="Ankyrin repeat"/>
    <property type="match status" value="1"/>
</dbReference>
<dbReference type="Pfam" id="PF12796">
    <property type="entry name" value="Ank_2"/>
    <property type="match status" value="1"/>
</dbReference>
<keyword evidence="1" id="KW-0040">ANK repeat</keyword>
<protein>
    <submittedName>
        <fullName evidence="2">Uncharacterized protein</fullName>
    </submittedName>
</protein>
<dbReference type="PROSITE" id="PS50088">
    <property type="entry name" value="ANK_REPEAT"/>
    <property type="match status" value="1"/>
</dbReference>
<proteinExistence type="predicted"/>
<dbReference type="Gene3D" id="1.25.40.20">
    <property type="entry name" value="Ankyrin repeat-containing domain"/>
    <property type="match status" value="1"/>
</dbReference>
<dbReference type="InterPro" id="IPR051616">
    <property type="entry name" value="Cul2-RING_E3_ligase_SR"/>
</dbReference>